<evidence type="ECO:0000259" key="1">
    <source>
        <dbReference type="Pfam" id="PF06605"/>
    </source>
</evidence>
<accession>A0A1S8S9J0</accession>
<dbReference type="InterPro" id="IPR010572">
    <property type="entry name" value="Tail_dom"/>
</dbReference>
<proteinExistence type="predicted"/>
<organism evidence="2 3">
    <name type="scientific">Clostridium beijerinckii</name>
    <name type="common">Clostridium MP</name>
    <dbReference type="NCBI Taxonomy" id="1520"/>
    <lineage>
        <taxon>Bacteria</taxon>
        <taxon>Bacillati</taxon>
        <taxon>Bacillota</taxon>
        <taxon>Clostridia</taxon>
        <taxon>Eubacteriales</taxon>
        <taxon>Clostridiaceae</taxon>
        <taxon>Clostridium</taxon>
    </lineage>
</organism>
<protein>
    <submittedName>
        <fullName evidence="2">Prophage endopeptidase tail</fullName>
    </submittedName>
</protein>
<dbReference type="AlphaFoldDB" id="A0A1S8S9J0"/>
<comment type="caution">
    <text evidence="2">The sequence shown here is derived from an EMBL/GenBank/DDBJ whole genome shotgun (WGS) entry which is preliminary data.</text>
</comment>
<dbReference type="Proteomes" id="UP000190973">
    <property type="component" value="Unassembled WGS sequence"/>
</dbReference>
<feature type="domain" description="Tail spike" evidence="1">
    <location>
        <begin position="95"/>
        <end position="364"/>
    </location>
</feature>
<gene>
    <name evidence="2" type="ORF">CLBCK_19010</name>
</gene>
<dbReference type="InterPro" id="IPR007119">
    <property type="entry name" value="Phage_tail_spike_N"/>
</dbReference>
<evidence type="ECO:0000313" key="2">
    <source>
        <dbReference type="EMBL" id="OOM62198.1"/>
    </source>
</evidence>
<sequence length="605" mass="67876">MIRLFKNNEADFSHNETVLSEVISCKVTEEINEDYTMELEYPLEDTKNISSNLVTASIISTPTIDRRDNQQFRIIQKETNSNSISVQSQSKLLADLKENRIRAMTIVGKTRKEAIQIILDNALDPHNYKVGDLDTNTNTNVILEVKEGNLLSAIIGLENSVLSEYGGEFIVSNDTIDIVDQRGEDNGVVIEYGKNISSIKETIDNTDLATVLIPRSGDYRLHEYCMESPNVNKYEKRYFKEVDLNLNIWDGKSEKGEGQITLSEAYKIMRDTCNKMFIEDKVDQLKFNYSIDFIELSKTEEYKNYKILETVHLGDTVYVKHKKLNLDLQGRVNKISYTVDSEGITSIDKIEIGFSRQSITDIINSTIKSIQFTEQNILLQVSSLDNTLTSKIEMTAEQIQSTVTDTKNQLQSQITQTAGSLTSAITDTKNNLQSQITQQAGQIQTTVSDLNGAKSQITQLNNQISSKVDEGDISSLIEQNAEAVTIAIHNQTDMNVTFDSSGQTIQNGAFKIKDKNGNIVMWVRSDGVVMVKDLYFDNAAFSKTSNLSSALANMEGITLSNLGIGNRLTIHDSDFYIYYNGEGGYDLNDYVRTVAYKLLQDKGLV</sequence>
<dbReference type="NCBIfam" id="TIGR01665">
    <property type="entry name" value="put_anti_recept"/>
    <property type="match status" value="1"/>
</dbReference>
<dbReference type="EMBL" id="LZZI01000026">
    <property type="protein sequence ID" value="OOM62198.1"/>
    <property type="molecule type" value="Genomic_DNA"/>
</dbReference>
<dbReference type="Pfam" id="PF06605">
    <property type="entry name" value="Prophage_tail"/>
    <property type="match status" value="1"/>
</dbReference>
<dbReference type="Gene3D" id="1.20.120.20">
    <property type="entry name" value="Apolipoprotein"/>
    <property type="match status" value="1"/>
</dbReference>
<name>A0A1S8S9J0_CLOBE</name>
<reference evidence="2 3" key="1">
    <citation type="submission" date="2016-05" db="EMBL/GenBank/DDBJ databases">
        <title>Microbial solvent formation.</title>
        <authorList>
            <person name="Poehlein A."/>
            <person name="Montoya Solano J.D."/>
            <person name="Flitsch S."/>
            <person name="Krabben P."/>
            <person name="Duerre P."/>
            <person name="Daniel R."/>
        </authorList>
    </citation>
    <scope>NUCLEOTIDE SEQUENCE [LARGE SCALE GENOMIC DNA]</scope>
    <source>
        <strain evidence="2 3">DSM 53</strain>
    </source>
</reference>
<evidence type="ECO:0000313" key="3">
    <source>
        <dbReference type="Proteomes" id="UP000190973"/>
    </source>
</evidence>
<dbReference type="RefSeq" id="WP_077838533.1">
    <property type="nucleotide sequence ID" value="NZ_JABTAE010000001.1"/>
</dbReference>